<feature type="chain" id="PRO_5028934358" description="DUF4136 domain-containing protein" evidence="1">
    <location>
        <begin position="26"/>
        <end position="179"/>
    </location>
</feature>
<evidence type="ECO:0000313" key="2">
    <source>
        <dbReference type="EMBL" id="QNK03263.1"/>
    </source>
</evidence>
<dbReference type="Proteomes" id="UP000515873">
    <property type="component" value="Chromosome"/>
</dbReference>
<dbReference type="EMBL" id="CP060412">
    <property type="protein sequence ID" value="QNK03263.1"/>
    <property type="molecule type" value="Genomic_DNA"/>
</dbReference>
<dbReference type="RefSeq" id="WP_187058733.1">
    <property type="nucleotide sequence ID" value="NZ_CP060412.1"/>
</dbReference>
<gene>
    <name evidence="2" type="ORF">H8F01_09235</name>
</gene>
<accession>A0A7G8Q905</accession>
<reference evidence="2 3" key="1">
    <citation type="submission" date="2020-08" db="EMBL/GenBank/DDBJ databases">
        <title>Dyella sp. G9 isolated from forest soil.</title>
        <authorList>
            <person name="Fu J."/>
            <person name="Qiu L."/>
        </authorList>
    </citation>
    <scope>NUCLEOTIDE SEQUENCE [LARGE SCALE GENOMIC DNA]</scope>
    <source>
        <strain evidence="2 3">G9</strain>
    </source>
</reference>
<feature type="signal peptide" evidence="1">
    <location>
        <begin position="1"/>
        <end position="25"/>
    </location>
</feature>
<evidence type="ECO:0000256" key="1">
    <source>
        <dbReference type="SAM" id="SignalP"/>
    </source>
</evidence>
<keyword evidence="3" id="KW-1185">Reference proteome</keyword>
<organism evidence="2 3">
    <name type="scientific">Dyella telluris</name>
    <dbReference type="NCBI Taxonomy" id="2763498"/>
    <lineage>
        <taxon>Bacteria</taxon>
        <taxon>Pseudomonadati</taxon>
        <taxon>Pseudomonadota</taxon>
        <taxon>Gammaproteobacteria</taxon>
        <taxon>Lysobacterales</taxon>
        <taxon>Rhodanobacteraceae</taxon>
        <taxon>Dyella</taxon>
    </lineage>
</organism>
<evidence type="ECO:0000313" key="3">
    <source>
        <dbReference type="Proteomes" id="UP000515873"/>
    </source>
</evidence>
<name>A0A7G8Q905_9GAMM</name>
<evidence type="ECO:0008006" key="4">
    <source>
        <dbReference type="Google" id="ProtNLM"/>
    </source>
</evidence>
<dbReference type="AlphaFoldDB" id="A0A7G8Q905"/>
<protein>
    <recommendedName>
        <fullName evidence="4">DUF4136 domain-containing protein</fullName>
    </recommendedName>
</protein>
<sequence length="179" mass="19598">MRCRAMVFGILSVLALQGMSAPVHAGCGVQLFADNGSPRFSFYLACVSKTVNCEIIERKLGDWADERQLTVHDLTPDEAARFPAEPATDQPYRVTVRYAPEMGSVSNSLESASTGAPVVSYAATVRVFDVASGKLLKTMNWHKETMVDRDQGAANPYLDAQVRDFLKHLDPTYTKPPAS</sequence>
<proteinExistence type="predicted"/>
<dbReference type="KEGG" id="dtl:H8F01_09235"/>
<keyword evidence="1" id="KW-0732">Signal</keyword>